<name>A0A3E2B4Y9_9FIRM</name>
<dbReference type="RefSeq" id="WP_021920712.1">
    <property type="nucleotide sequence ID" value="NZ_CAKXKJ010000001.1"/>
</dbReference>
<accession>A0A3E2B4Y9</accession>
<dbReference type="InterPro" id="IPR029063">
    <property type="entry name" value="SAM-dependent_MTases_sf"/>
</dbReference>
<evidence type="ECO:0000313" key="2">
    <source>
        <dbReference type="Proteomes" id="UP000260649"/>
    </source>
</evidence>
<keyword evidence="1" id="KW-0489">Methyltransferase</keyword>
<dbReference type="Gene3D" id="3.40.50.150">
    <property type="entry name" value="Vaccinia Virus protein VP39"/>
    <property type="match status" value="1"/>
</dbReference>
<comment type="caution">
    <text evidence="1">The sequence shown here is derived from an EMBL/GenBank/DDBJ whole genome shotgun (WGS) entry which is preliminary data.</text>
</comment>
<dbReference type="GO" id="GO:0008168">
    <property type="term" value="F:methyltransferase activity"/>
    <property type="evidence" value="ECO:0007669"/>
    <property type="project" value="UniProtKB-KW"/>
</dbReference>
<dbReference type="SUPFAM" id="SSF53335">
    <property type="entry name" value="S-adenosyl-L-methionine-dependent methyltransferases"/>
    <property type="match status" value="1"/>
</dbReference>
<dbReference type="GO" id="GO:0032259">
    <property type="term" value="P:methylation"/>
    <property type="evidence" value="ECO:0007669"/>
    <property type="project" value="UniProtKB-KW"/>
</dbReference>
<keyword evidence="1" id="KW-0808">Transferase</keyword>
<dbReference type="GeneID" id="97994819"/>
<reference evidence="1 2" key="1">
    <citation type="submission" date="2018-07" db="EMBL/GenBank/DDBJ databases">
        <title>GABA Modulating Bacteria of the Human Gut Microbiota.</title>
        <authorList>
            <person name="Strandwitz P."/>
            <person name="Kim K.H."/>
            <person name="Terekhova D."/>
            <person name="Liu J.K."/>
            <person name="Sharma A."/>
            <person name="Levering J."/>
            <person name="Mcdonald D."/>
            <person name="Dietrich D."/>
            <person name="Ramadhar T.R."/>
            <person name="Lekbua A."/>
            <person name="Mroue N."/>
            <person name="Liston C."/>
            <person name="Stewart E.J."/>
            <person name="Dubin M.J."/>
            <person name="Zengler K."/>
            <person name="Knight R."/>
            <person name="Gilbert J.A."/>
            <person name="Clardy J."/>
            <person name="Lewis K."/>
        </authorList>
    </citation>
    <scope>NUCLEOTIDE SEQUENCE [LARGE SCALE GENOMIC DNA]</scope>
    <source>
        <strain evidence="1 2">KLE1738</strain>
    </source>
</reference>
<sequence length="299" mass="33729">MSIFNNESILAWLKYFSDHSEIDLSTVRILDITGENRNLLPTVQANRSVLVFTDGNHPEIFYSMWDEGMGDCEIWYNEGSEPQGPMKHNLLSEMIDRGVNVSAAMLINNPRAHSGYRIGLDNDSFSPGTIRYVAPEIRAVILKKLCLDEKETICCVSGESIAVEAAIAVRRGHVVAVEYKPGDRQTMEENVVRFGLNNVLIVDDMESYSHRWPVPDVAFLVASPKLELELQTLVRVNPKIRVVIYTLEFSFMSRIPGMLWENGIQPTEVMQLEVSKVGRKDEIEVQPAPWIFSGQAGQE</sequence>
<dbReference type="Proteomes" id="UP000260649">
    <property type="component" value="Unassembled WGS sequence"/>
</dbReference>
<proteinExistence type="predicted"/>
<dbReference type="EMBL" id="QQRQ01000004">
    <property type="protein sequence ID" value="RFT07079.1"/>
    <property type="molecule type" value="Genomic_DNA"/>
</dbReference>
<protein>
    <submittedName>
        <fullName evidence="1">Precorrin-6B methylase</fullName>
    </submittedName>
</protein>
<organism evidence="1 2">
    <name type="scientific">Evtepia gabavorous</name>
    <dbReference type="NCBI Taxonomy" id="2211183"/>
    <lineage>
        <taxon>Bacteria</taxon>
        <taxon>Bacillati</taxon>
        <taxon>Bacillota</taxon>
        <taxon>Clostridia</taxon>
        <taxon>Eubacteriales</taxon>
        <taxon>Evtepia</taxon>
    </lineage>
</organism>
<dbReference type="OrthoDB" id="1925131at2"/>
<gene>
    <name evidence="1" type="ORF">DV520_03560</name>
</gene>
<keyword evidence="2" id="KW-1185">Reference proteome</keyword>
<dbReference type="AlphaFoldDB" id="A0A3E2B4Y9"/>
<evidence type="ECO:0000313" key="1">
    <source>
        <dbReference type="EMBL" id="RFT07079.1"/>
    </source>
</evidence>